<name>A0A9Q1IS38_SYNKA</name>
<dbReference type="GO" id="GO:0061630">
    <property type="term" value="F:ubiquitin protein ligase activity"/>
    <property type="evidence" value="ECO:0007669"/>
    <property type="project" value="TreeGrafter"/>
</dbReference>
<proteinExistence type="predicted"/>
<dbReference type="GO" id="GO:0000209">
    <property type="term" value="P:protein polyubiquitination"/>
    <property type="evidence" value="ECO:0007669"/>
    <property type="project" value="TreeGrafter"/>
</dbReference>
<feature type="region of interest" description="Disordered" evidence="3">
    <location>
        <begin position="26"/>
        <end position="86"/>
    </location>
</feature>
<protein>
    <submittedName>
        <fullName evidence="4">Uncharacterized protein</fullName>
    </submittedName>
</protein>
<organism evidence="4 5">
    <name type="scientific">Synaphobranchus kaupii</name>
    <name type="common">Kaup's arrowtooth eel</name>
    <dbReference type="NCBI Taxonomy" id="118154"/>
    <lineage>
        <taxon>Eukaryota</taxon>
        <taxon>Metazoa</taxon>
        <taxon>Chordata</taxon>
        <taxon>Craniata</taxon>
        <taxon>Vertebrata</taxon>
        <taxon>Euteleostomi</taxon>
        <taxon>Actinopterygii</taxon>
        <taxon>Neopterygii</taxon>
        <taxon>Teleostei</taxon>
        <taxon>Anguilliformes</taxon>
        <taxon>Synaphobranchidae</taxon>
        <taxon>Synaphobranchus</taxon>
    </lineage>
</organism>
<feature type="repeat" description="NHL" evidence="2">
    <location>
        <begin position="329"/>
        <end position="373"/>
    </location>
</feature>
<feature type="compositionally biased region" description="Pro residues" evidence="3">
    <location>
        <begin position="379"/>
        <end position="390"/>
    </location>
</feature>
<feature type="compositionally biased region" description="Gly residues" evidence="3">
    <location>
        <begin position="77"/>
        <end position="86"/>
    </location>
</feature>
<feature type="region of interest" description="Disordered" evidence="3">
    <location>
        <begin position="378"/>
        <end position="405"/>
    </location>
</feature>
<dbReference type="AlphaFoldDB" id="A0A9Q1IS38"/>
<dbReference type="EMBL" id="JAINUF010000008">
    <property type="protein sequence ID" value="KAJ8352493.1"/>
    <property type="molecule type" value="Genomic_DNA"/>
</dbReference>
<evidence type="ECO:0000313" key="4">
    <source>
        <dbReference type="EMBL" id="KAJ8352493.1"/>
    </source>
</evidence>
<dbReference type="PROSITE" id="PS51125">
    <property type="entry name" value="NHL"/>
    <property type="match status" value="2"/>
</dbReference>
<reference evidence="4" key="1">
    <citation type="journal article" date="2023" name="Science">
        <title>Genome structures resolve the early diversification of teleost fishes.</title>
        <authorList>
            <person name="Parey E."/>
            <person name="Louis A."/>
            <person name="Montfort J."/>
            <person name="Bouchez O."/>
            <person name="Roques C."/>
            <person name="Iampietro C."/>
            <person name="Lluch J."/>
            <person name="Castinel A."/>
            <person name="Donnadieu C."/>
            <person name="Desvignes T."/>
            <person name="Floi Bucao C."/>
            <person name="Jouanno E."/>
            <person name="Wen M."/>
            <person name="Mejri S."/>
            <person name="Dirks R."/>
            <person name="Jansen H."/>
            <person name="Henkel C."/>
            <person name="Chen W.J."/>
            <person name="Zahm M."/>
            <person name="Cabau C."/>
            <person name="Klopp C."/>
            <person name="Thompson A.W."/>
            <person name="Robinson-Rechavi M."/>
            <person name="Braasch I."/>
            <person name="Lecointre G."/>
            <person name="Bobe J."/>
            <person name="Postlethwait J.H."/>
            <person name="Berthelot C."/>
            <person name="Roest Crollius H."/>
            <person name="Guiguen Y."/>
        </authorList>
    </citation>
    <scope>NUCLEOTIDE SEQUENCE</scope>
    <source>
        <strain evidence="4">WJC10195</strain>
    </source>
</reference>
<comment type="caution">
    <text evidence="4">The sequence shown here is derived from an EMBL/GenBank/DDBJ whole genome shotgun (WGS) entry which is preliminary data.</text>
</comment>
<keyword evidence="1" id="KW-0677">Repeat</keyword>
<dbReference type="SUPFAM" id="SSF101898">
    <property type="entry name" value="NHL repeat"/>
    <property type="match status" value="1"/>
</dbReference>
<dbReference type="Gene3D" id="2.120.10.30">
    <property type="entry name" value="TolB, C-terminal domain"/>
    <property type="match status" value="1"/>
</dbReference>
<feature type="compositionally biased region" description="Low complexity" evidence="3">
    <location>
        <begin position="391"/>
        <end position="400"/>
    </location>
</feature>
<dbReference type="PANTHER" id="PTHR24104:SF53">
    <property type="match status" value="1"/>
</dbReference>
<dbReference type="InterPro" id="IPR001258">
    <property type="entry name" value="NHL_repeat"/>
</dbReference>
<accession>A0A9Q1IS38</accession>
<evidence type="ECO:0000313" key="5">
    <source>
        <dbReference type="Proteomes" id="UP001152622"/>
    </source>
</evidence>
<feature type="repeat" description="NHL" evidence="2">
    <location>
        <begin position="139"/>
        <end position="182"/>
    </location>
</feature>
<dbReference type="OrthoDB" id="10020332at2759"/>
<dbReference type="GO" id="GO:0043161">
    <property type="term" value="P:proteasome-mediated ubiquitin-dependent protein catabolic process"/>
    <property type="evidence" value="ECO:0007669"/>
    <property type="project" value="TreeGrafter"/>
</dbReference>
<evidence type="ECO:0000256" key="2">
    <source>
        <dbReference type="PROSITE-ProRule" id="PRU00504"/>
    </source>
</evidence>
<keyword evidence="5" id="KW-1185">Reference proteome</keyword>
<sequence>MGRAPSPADSLDSCYTFIVSSPRDSVGSLARDTRLSRSTADLSRRTPPLIDGGGRERHGTWRVNHSRLGSASSTLGRGQGARGDGGGQVCRSLSLSVLEVPIAGTHKPRLAREGGGRAASTLMEEEEEEGNPGKVGRLLRQFGKQGSGRAEFSLPSGVHVTPQGQLFVVDSGNARLQVTDARGNILQQVSSPGSVGSARRCRNYFDVAVNTKGLIALSCAAEKALLIFNRHGRHLQTFAARDELDAPRGVAVDGLDQFLVADLRRGTLTVLKLDPKKGARLERTVVPGFHRPYLVAASPATGLVAVSERGSETGGEACVRVLEPGWTTVRVLGVCSGLGPLLSCPWGICIDHDGDVLVADWGEQHRVLVYPVRGRGPAPCHPGPEQPQGPRPAAGGPPCGVRQHAPLHQDLPSVAGAEAPPAPAMRQADLRTGTHTAAAPRGSTPSVPSYKQAGLSLTCQRFPQAAGGTPPSVICWV</sequence>
<dbReference type="PANTHER" id="PTHR24104">
    <property type="entry name" value="E3 UBIQUITIN-PROTEIN LIGASE NHLRC1-RELATED"/>
    <property type="match status" value="1"/>
</dbReference>
<evidence type="ECO:0000256" key="3">
    <source>
        <dbReference type="SAM" id="MobiDB-lite"/>
    </source>
</evidence>
<feature type="region of interest" description="Disordered" evidence="3">
    <location>
        <begin position="108"/>
        <end position="133"/>
    </location>
</feature>
<gene>
    <name evidence="4" type="ORF">SKAU_G00239690</name>
</gene>
<dbReference type="InterPro" id="IPR011042">
    <property type="entry name" value="6-blade_b-propeller_TolB-like"/>
</dbReference>
<dbReference type="Proteomes" id="UP001152622">
    <property type="component" value="Chromosome 8"/>
</dbReference>
<dbReference type="Pfam" id="PF01436">
    <property type="entry name" value="NHL"/>
    <property type="match status" value="2"/>
</dbReference>
<dbReference type="InterPro" id="IPR050952">
    <property type="entry name" value="TRIM-NHL_E3_ligases"/>
</dbReference>
<evidence type="ECO:0000256" key="1">
    <source>
        <dbReference type="ARBA" id="ARBA00022737"/>
    </source>
</evidence>